<comment type="subcellular location">
    <subcellularLocation>
        <location evidence="1">Nucleus</location>
    </subcellularLocation>
</comment>
<evidence type="ECO:0000313" key="7">
    <source>
        <dbReference type="Proteomes" id="UP001345219"/>
    </source>
</evidence>
<feature type="compositionally biased region" description="Low complexity" evidence="4">
    <location>
        <begin position="215"/>
        <end position="226"/>
    </location>
</feature>
<dbReference type="EMBL" id="JAXIOK010000017">
    <property type="protein sequence ID" value="KAK4750887.1"/>
    <property type="molecule type" value="Genomic_DNA"/>
</dbReference>
<dbReference type="PANTHER" id="PTHR13516">
    <property type="entry name" value="RIBONUCLEASE P SUBUNIT P25"/>
    <property type="match status" value="1"/>
</dbReference>
<feature type="region of interest" description="Disordered" evidence="4">
    <location>
        <begin position="139"/>
        <end position="165"/>
    </location>
</feature>
<dbReference type="InterPro" id="IPR036882">
    <property type="entry name" value="Alba-like_dom_sf"/>
</dbReference>
<keyword evidence="3" id="KW-0539">Nucleus</keyword>
<feature type="compositionally biased region" description="Polar residues" evidence="4">
    <location>
        <begin position="227"/>
        <end position="237"/>
    </location>
</feature>
<accession>A0AAN7PKD7</accession>
<evidence type="ECO:0000256" key="4">
    <source>
        <dbReference type="SAM" id="MobiDB-lite"/>
    </source>
</evidence>
<evidence type="ECO:0000313" key="6">
    <source>
        <dbReference type="EMBL" id="KAK4750887.1"/>
    </source>
</evidence>
<feature type="region of interest" description="Disordered" evidence="4">
    <location>
        <begin position="215"/>
        <end position="319"/>
    </location>
</feature>
<dbReference type="Gene3D" id="3.30.110.20">
    <property type="entry name" value="Alba-like domain"/>
    <property type="match status" value="1"/>
</dbReference>
<keyword evidence="7" id="KW-1185">Reference proteome</keyword>
<comment type="caution">
    <text evidence="6">The sequence shown here is derived from an EMBL/GenBank/DDBJ whole genome shotgun (WGS) entry which is preliminary data.</text>
</comment>
<feature type="compositionally biased region" description="Polar residues" evidence="4">
    <location>
        <begin position="246"/>
        <end position="257"/>
    </location>
</feature>
<dbReference type="GO" id="GO:0003723">
    <property type="term" value="F:RNA binding"/>
    <property type="evidence" value="ECO:0007669"/>
    <property type="project" value="TreeGrafter"/>
</dbReference>
<dbReference type="Pfam" id="PF01918">
    <property type="entry name" value="Alba"/>
    <property type="match status" value="1"/>
</dbReference>
<evidence type="ECO:0000259" key="5">
    <source>
        <dbReference type="Pfam" id="PF01918"/>
    </source>
</evidence>
<gene>
    <name evidence="6" type="ORF">SAY87_004369</name>
</gene>
<feature type="compositionally biased region" description="Gly residues" evidence="4">
    <location>
        <begin position="308"/>
        <end position="319"/>
    </location>
</feature>
<feature type="compositionally biased region" description="Gly residues" evidence="4">
    <location>
        <begin position="268"/>
        <end position="283"/>
    </location>
</feature>
<organism evidence="6 7">
    <name type="scientific">Trapa incisa</name>
    <dbReference type="NCBI Taxonomy" id="236973"/>
    <lineage>
        <taxon>Eukaryota</taxon>
        <taxon>Viridiplantae</taxon>
        <taxon>Streptophyta</taxon>
        <taxon>Embryophyta</taxon>
        <taxon>Tracheophyta</taxon>
        <taxon>Spermatophyta</taxon>
        <taxon>Magnoliopsida</taxon>
        <taxon>eudicotyledons</taxon>
        <taxon>Gunneridae</taxon>
        <taxon>Pentapetalae</taxon>
        <taxon>rosids</taxon>
        <taxon>malvids</taxon>
        <taxon>Myrtales</taxon>
        <taxon>Lythraceae</taxon>
        <taxon>Trapa</taxon>
    </lineage>
</organism>
<dbReference type="PANTHER" id="PTHR13516:SF3">
    <property type="entry name" value="ALBA DNA_RNA-BINDING PROTEIN"/>
    <property type="match status" value="1"/>
</dbReference>
<feature type="domain" description="DNA/RNA-binding protein Alba-like" evidence="5">
    <location>
        <begin position="19"/>
        <end position="82"/>
    </location>
</feature>
<dbReference type="GO" id="GO:0005634">
    <property type="term" value="C:nucleus"/>
    <property type="evidence" value="ECO:0007669"/>
    <property type="project" value="UniProtKB-SubCell"/>
</dbReference>
<name>A0AAN7PKD7_9MYRT</name>
<proteinExistence type="inferred from homology"/>
<evidence type="ECO:0000256" key="3">
    <source>
        <dbReference type="ARBA" id="ARBA00023242"/>
    </source>
</evidence>
<dbReference type="AlphaFoldDB" id="A0AAN7PKD7"/>
<reference evidence="6 7" key="1">
    <citation type="journal article" date="2023" name="Hortic Res">
        <title>Pangenome of water caltrop reveals structural variations and asymmetric subgenome divergence after allopolyploidization.</title>
        <authorList>
            <person name="Zhang X."/>
            <person name="Chen Y."/>
            <person name="Wang L."/>
            <person name="Yuan Y."/>
            <person name="Fang M."/>
            <person name="Shi L."/>
            <person name="Lu R."/>
            <person name="Comes H.P."/>
            <person name="Ma Y."/>
            <person name="Chen Y."/>
            <person name="Huang G."/>
            <person name="Zhou Y."/>
            <person name="Zheng Z."/>
            <person name="Qiu Y."/>
        </authorList>
    </citation>
    <scope>NUCLEOTIDE SEQUENCE [LARGE SCALE GENOMIC DNA]</scope>
    <source>
        <tissue evidence="6">Roots</tissue>
    </source>
</reference>
<dbReference type="InterPro" id="IPR051958">
    <property type="entry name" value="Alba-like_NAB"/>
</dbReference>
<sequence>MDRYQRVERPKHESPINDNEIRITAQGLIRNYVSYATTLLQEKRLSEIVLKAMGQAISKSVAVTEIIKKNFPRLHQDTSISSVSITDVWEPIEEGLVPVEMTRQVSMISITLSTRDTNKNSPGYQAPLNAEPRLQYYQKQPQHQHARAPYNAHHEESYGRGRGGYGRGRGRSWRGGYVNYQGSRNYHNENYEGNYEGGNYRGRNYDGGNYRGRNYEGGNYRGRNYESGNYGSRNYESGNYRGGTHQPGNNQEGNYQDTDYKGEYPNQGRGGRGRGWGYGGTGYERGYERGRGGGGRGYSHGRGRMGGHMRGGGRGGDQA</sequence>
<protein>
    <recommendedName>
        <fullName evidence="5">DNA/RNA-binding protein Alba-like domain-containing protein</fullName>
    </recommendedName>
</protein>
<dbReference type="InterPro" id="IPR002775">
    <property type="entry name" value="DNA/RNA-bd_Alba-like"/>
</dbReference>
<dbReference type="SUPFAM" id="SSF82704">
    <property type="entry name" value="AlbA-like"/>
    <property type="match status" value="1"/>
</dbReference>
<evidence type="ECO:0000256" key="2">
    <source>
        <dbReference type="ARBA" id="ARBA00008018"/>
    </source>
</evidence>
<evidence type="ECO:0000256" key="1">
    <source>
        <dbReference type="ARBA" id="ARBA00004123"/>
    </source>
</evidence>
<comment type="similarity">
    <text evidence="2">Belongs to the histone-like Alba family.</text>
</comment>
<dbReference type="Proteomes" id="UP001345219">
    <property type="component" value="Chromosome 4"/>
</dbReference>